<keyword evidence="1" id="KW-0732">Signal</keyword>
<reference evidence="2" key="1">
    <citation type="submission" date="2008-02" db="EMBL/GenBank/DDBJ databases">
        <title>Complete sequence of Yersinia pseudotuberculosis YPIII.</title>
        <authorList>
            <consortium name="US DOE Joint Genome Institute"/>
            <person name="Challacombe J.F."/>
            <person name="Bruce D."/>
            <person name="Detter J.C."/>
            <person name="Green L."/>
            <person name="Land M."/>
            <person name="Munk C."/>
            <person name="Lindler L.E."/>
            <person name="Nikolich M.P."/>
            <person name="Brettin T."/>
        </authorList>
    </citation>
    <scope>NUCLEOTIDE SEQUENCE</scope>
    <source>
        <strain evidence="2">YPIII</strain>
    </source>
</reference>
<dbReference type="KEGG" id="ypy:YPK_3136"/>
<gene>
    <name evidence="2" type="ordered locus">YPK_3136</name>
</gene>
<protein>
    <submittedName>
        <fullName evidence="2">Uncharacterized protein</fullName>
    </submittedName>
</protein>
<dbReference type="RefSeq" id="WP_012304467.1">
    <property type="nucleotide sequence ID" value="NZ_CP009792.1"/>
</dbReference>
<name>A0A0H3B6R7_YERPY</name>
<sequence precursor="true">MKTKLLLSTLFISLLTPAVSQAFGNRDAWVSGYAQGTAEYTILGKGQSQLYLACDSNGDKPELLIFTDGSGRQVSTDNHQRIMVTIDQEDAADVSETASHVGSGNFTWMWEKLRTGKRVTVSGDGVSPVTFTLAGADKALPEYARSACIPEFSR</sequence>
<organism evidence="2">
    <name type="scientific">Yersinia pseudotuberculosis serotype O:3 (strain YPIII)</name>
    <dbReference type="NCBI Taxonomy" id="502800"/>
    <lineage>
        <taxon>Bacteria</taxon>
        <taxon>Pseudomonadati</taxon>
        <taxon>Pseudomonadota</taxon>
        <taxon>Gammaproteobacteria</taxon>
        <taxon>Enterobacterales</taxon>
        <taxon>Yersiniaceae</taxon>
        <taxon>Yersinia</taxon>
    </lineage>
</organism>
<evidence type="ECO:0000313" key="2">
    <source>
        <dbReference type="EMBL" id="ACA69407.1"/>
    </source>
</evidence>
<proteinExistence type="predicted"/>
<feature type="chain" id="PRO_5002605029" evidence="1">
    <location>
        <begin position="23"/>
        <end position="154"/>
    </location>
</feature>
<dbReference type="AlphaFoldDB" id="A0A0H3B6R7"/>
<evidence type="ECO:0000256" key="1">
    <source>
        <dbReference type="SAM" id="SignalP"/>
    </source>
</evidence>
<dbReference type="EMBL" id="CP000950">
    <property type="protein sequence ID" value="ACA69407.1"/>
    <property type="molecule type" value="Genomic_DNA"/>
</dbReference>
<dbReference type="PATRIC" id="fig|502800.11.peg.3862"/>
<accession>A0A0H3B6R7</accession>
<feature type="signal peptide" evidence="1">
    <location>
        <begin position="1"/>
        <end position="22"/>
    </location>
</feature>